<dbReference type="InterPro" id="IPR028037">
    <property type="entry name" value="Antitoxin_Rv0909/MT0933"/>
</dbReference>
<keyword evidence="3" id="KW-1185">Reference proteome</keyword>
<dbReference type="EMBL" id="JADLQN010000002">
    <property type="protein sequence ID" value="MBF6356031.1"/>
    <property type="molecule type" value="Genomic_DNA"/>
</dbReference>
<accession>A0ABS0DC35</accession>
<dbReference type="RefSeq" id="WP_195002883.1">
    <property type="nucleotide sequence ID" value="NZ_JADLQN010000002.1"/>
</dbReference>
<proteinExistence type="predicted"/>
<dbReference type="Pfam" id="PF14013">
    <property type="entry name" value="MT0933_antitox"/>
    <property type="match status" value="1"/>
</dbReference>
<dbReference type="Proteomes" id="UP000707731">
    <property type="component" value="Unassembled WGS sequence"/>
</dbReference>
<protein>
    <submittedName>
        <fullName evidence="2">Antitoxin</fullName>
    </submittedName>
</protein>
<evidence type="ECO:0000313" key="2">
    <source>
        <dbReference type="EMBL" id="MBF6356031.1"/>
    </source>
</evidence>
<comment type="caution">
    <text evidence="2">The sequence shown here is derived from an EMBL/GenBank/DDBJ whole genome shotgun (WGS) entry which is preliminary data.</text>
</comment>
<evidence type="ECO:0000256" key="1">
    <source>
        <dbReference type="SAM" id="MobiDB-lite"/>
    </source>
</evidence>
<feature type="region of interest" description="Disordered" evidence="1">
    <location>
        <begin position="44"/>
        <end position="70"/>
    </location>
</feature>
<sequence length="70" mass="7390">MSFANNLRGLVEKGKEAAAKNADKINEAIDKGGDFLDQKTHGKYADKIAKGKEAAKKAVPPEQPGQPPSA</sequence>
<organism evidence="2 3">
    <name type="scientific">Nocardia higoensis</name>
    <dbReference type="NCBI Taxonomy" id="228599"/>
    <lineage>
        <taxon>Bacteria</taxon>
        <taxon>Bacillati</taxon>
        <taxon>Actinomycetota</taxon>
        <taxon>Actinomycetes</taxon>
        <taxon>Mycobacteriales</taxon>
        <taxon>Nocardiaceae</taxon>
        <taxon>Nocardia</taxon>
    </lineage>
</organism>
<reference evidence="2 3" key="1">
    <citation type="submission" date="2020-10" db="EMBL/GenBank/DDBJ databases">
        <title>Identification of Nocardia species via Next-generation sequencing and recognition of intraspecies genetic diversity.</title>
        <authorList>
            <person name="Li P."/>
            <person name="Li P."/>
            <person name="Lu B."/>
        </authorList>
    </citation>
    <scope>NUCLEOTIDE SEQUENCE [LARGE SCALE GENOMIC DNA]</scope>
    <source>
        <strain evidence="2 3">BJ06-0143</strain>
    </source>
</reference>
<name>A0ABS0DC35_9NOCA</name>
<feature type="compositionally biased region" description="Pro residues" evidence="1">
    <location>
        <begin position="61"/>
        <end position="70"/>
    </location>
</feature>
<evidence type="ECO:0000313" key="3">
    <source>
        <dbReference type="Proteomes" id="UP000707731"/>
    </source>
</evidence>
<feature type="compositionally biased region" description="Basic and acidic residues" evidence="1">
    <location>
        <begin position="44"/>
        <end position="56"/>
    </location>
</feature>
<gene>
    <name evidence="2" type="ORF">IU449_16000</name>
</gene>